<dbReference type="PROSITE" id="PS51819">
    <property type="entry name" value="VOC"/>
    <property type="match status" value="1"/>
</dbReference>
<evidence type="ECO:0000259" key="2">
    <source>
        <dbReference type="PROSITE" id="PS51819"/>
    </source>
</evidence>
<evidence type="ECO:0000313" key="3">
    <source>
        <dbReference type="EMBL" id="QHL88509.1"/>
    </source>
</evidence>
<evidence type="ECO:0000313" key="4">
    <source>
        <dbReference type="Proteomes" id="UP000464214"/>
    </source>
</evidence>
<dbReference type="PANTHER" id="PTHR36113">
    <property type="entry name" value="LYASE, PUTATIVE-RELATED-RELATED"/>
    <property type="match status" value="1"/>
</dbReference>
<dbReference type="InterPro" id="IPR051332">
    <property type="entry name" value="Fosfomycin_Res_Enzymes"/>
</dbReference>
<sequence length="130" mass="14320">MAAGIHHLEFWVSDLSRSLPFYQGLFNLLGWTQLNHFSFATASCDFYLVEKPGLSKEPTAGVRHVCFNADDAKTVHAVGTYLREAGAHVIRGPLEMDYSEGYLTVDFRDPDGNVLEVAYAPNHAFAAAGQ</sequence>
<gene>
    <name evidence="3" type="ORF">GU926_14135</name>
</gene>
<dbReference type="InterPro" id="IPR004360">
    <property type="entry name" value="Glyas_Fos-R_dOase_dom"/>
</dbReference>
<dbReference type="SUPFAM" id="SSF54593">
    <property type="entry name" value="Glyoxalase/Bleomycin resistance protein/Dihydroxybiphenyl dioxygenase"/>
    <property type="match status" value="1"/>
</dbReference>
<accession>A0A6P1P284</accession>
<dbReference type="Gene3D" id="3.10.180.10">
    <property type="entry name" value="2,3-Dihydroxybiphenyl 1,2-Dioxygenase, domain 1"/>
    <property type="match status" value="1"/>
</dbReference>
<dbReference type="KEGG" id="nib:GU926_14135"/>
<proteinExistence type="predicted"/>
<protein>
    <recommendedName>
        <fullName evidence="2">VOC domain-containing protein</fullName>
    </recommendedName>
</protein>
<keyword evidence="4" id="KW-1185">Reference proteome</keyword>
<dbReference type="Proteomes" id="UP000464214">
    <property type="component" value="Chromosome"/>
</dbReference>
<organism evidence="3 4">
    <name type="scientific">Nibribacter ruber</name>
    <dbReference type="NCBI Taxonomy" id="2698458"/>
    <lineage>
        <taxon>Bacteria</taxon>
        <taxon>Pseudomonadati</taxon>
        <taxon>Bacteroidota</taxon>
        <taxon>Cytophagia</taxon>
        <taxon>Cytophagales</taxon>
        <taxon>Hymenobacteraceae</taxon>
        <taxon>Nibribacter</taxon>
    </lineage>
</organism>
<name>A0A6P1P284_9BACT</name>
<dbReference type="PANTHER" id="PTHR36113:SF6">
    <property type="entry name" value="FOSFOMYCIN RESISTANCE PROTEIN FOSX"/>
    <property type="match status" value="1"/>
</dbReference>
<reference evidence="3 4" key="1">
    <citation type="submission" date="2020-01" db="EMBL/GenBank/DDBJ databases">
        <authorList>
            <person name="Kim M."/>
        </authorList>
    </citation>
    <scope>NUCLEOTIDE SEQUENCE [LARGE SCALE GENOMIC DNA]</scope>
    <source>
        <strain evidence="3 4">BT10</strain>
    </source>
</reference>
<dbReference type="RefSeq" id="WP_160692995.1">
    <property type="nucleotide sequence ID" value="NZ_CP047897.1"/>
</dbReference>
<keyword evidence="1" id="KW-0479">Metal-binding</keyword>
<dbReference type="Pfam" id="PF00903">
    <property type="entry name" value="Glyoxalase"/>
    <property type="match status" value="1"/>
</dbReference>
<feature type="domain" description="VOC" evidence="2">
    <location>
        <begin position="4"/>
        <end position="120"/>
    </location>
</feature>
<dbReference type="AlphaFoldDB" id="A0A6P1P284"/>
<dbReference type="InterPro" id="IPR029068">
    <property type="entry name" value="Glyas_Bleomycin-R_OHBP_Dase"/>
</dbReference>
<evidence type="ECO:0000256" key="1">
    <source>
        <dbReference type="ARBA" id="ARBA00022723"/>
    </source>
</evidence>
<dbReference type="EMBL" id="CP047897">
    <property type="protein sequence ID" value="QHL88509.1"/>
    <property type="molecule type" value="Genomic_DNA"/>
</dbReference>
<dbReference type="InterPro" id="IPR037523">
    <property type="entry name" value="VOC_core"/>
</dbReference>
<dbReference type="GO" id="GO:0046872">
    <property type="term" value="F:metal ion binding"/>
    <property type="evidence" value="ECO:0007669"/>
    <property type="project" value="UniProtKB-KW"/>
</dbReference>